<dbReference type="EMBL" id="KQ992537">
    <property type="protein sequence ID" value="KZV50142.1"/>
    <property type="molecule type" value="Genomic_DNA"/>
</dbReference>
<protein>
    <submittedName>
        <fullName evidence="1">Uncharacterized protein</fullName>
    </submittedName>
</protein>
<organism evidence="1 2">
    <name type="scientific">Dorcoceras hygrometricum</name>
    <dbReference type="NCBI Taxonomy" id="472368"/>
    <lineage>
        <taxon>Eukaryota</taxon>
        <taxon>Viridiplantae</taxon>
        <taxon>Streptophyta</taxon>
        <taxon>Embryophyta</taxon>
        <taxon>Tracheophyta</taxon>
        <taxon>Spermatophyta</taxon>
        <taxon>Magnoliopsida</taxon>
        <taxon>eudicotyledons</taxon>
        <taxon>Gunneridae</taxon>
        <taxon>Pentapetalae</taxon>
        <taxon>asterids</taxon>
        <taxon>lamiids</taxon>
        <taxon>Lamiales</taxon>
        <taxon>Gesneriaceae</taxon>
        <taxon>Didymocarpoideae</taxon>
        <taxon>Trichosporeae</taxon>
        <taxon>Loxocarpinae</taxon>
        <taxon>Dorcoceras</taxon>
    </lineage>
</organism>
<reference evidence="1 2" key="1">
    <citation type="journal article" date="2015" name="Proc. Natl. Acad. Sci. U.S.A.">
        <title>The resurrection genome of Boea hygrometrica: A blueprint for survival of dehydration.</title>
        <authorList>
            <person name="Xiao L."/>
            <person name="Yang G."/>
            <person name="Zhang L."/>
            <person name="Yang X."/>
            <person name="Zhao S."/>
            <person name="Ji Z."/>
            <person name="Zhou Q."/>
            <person name="Hu M."/>
            <person name="Wang Y."/>
            <person name="Chen M."/>
            <person name="Xu Y."/>
            <person name="Jin H."/>
            <person name="Xiao X."/>
            <person name="Hu G."/>
            <person name="Bao F."/>
            <person name="Hu Y."/>
            <person name="Wan P."/>
            <person name="Li L."/>
            <person name="Deng X."/>
            <person name="Kuang T."/>
            <person name="Xiang C."/>
            <person name="Zhu J.K."/>
            <person name="Oliver M.J."/>
            <person name="He Y."/>
        </authorList>
    </citation>
    <scope>NUCLEOTIDE SEQUENCE [LARGE SCALE GENOMIC DNA]</scope>
    <source>
        <strain evidence="2">cv. XS01</strain>
    </source>
</reference>
<sequence>MSLEIPILAASRMGIWIGFGGGDMIHGENEDVRLVILENFVILGLEVSAGSSFDDVMLYVGIEVADVSFAAARAAASYDDVSTELSSSADCDDITADVIIADSKSCTSC</sequence>
<dbReference type="Proteomes" id="UP000250235">
    <property type="component" value="Unassembled WGS sequence"/>
</dbReference>
<evidence type="ECO:0000313" key="2">
    <source>
        <dbReference type="Proteomes" id="UP000250235"/>
    </source>
</evidence>
<keyword evidence="2" id="KW-1185">Reference proteome</keyword>
<proteinExistence type="predicted"/>
<name>A0A2Z7CSR6_9LAMI</name>
<evidence type="ECO:0000313" key="1">
    <source>
        <dbReference type="EMBL" id="KZV50142.1"/>
    </source>
</evidence>
<gene>
    <name evidence="1" type="ORF">F511_27038</name>
</gene>
<accession>A0A2Z7CSR6</accession>
<dbReference type="AlphaFoldDB" id="A0A2Z7CSR6"/>